<dbReference type="PROSITE" id="PS50109">
    <property type="entry name" value="HIS_KIN"/>
    <property type="match status" value="1"/>
</dbReference>
<feature type="domain" description="Histidine kinase" evidence="18">
    <location>
        <begin position="247"/>
        <end position="460"/>
    </location>
</feature>
<dbReference type="FunFam" id="1.10.287.130:FF:000001">
    <property type="entry name" value="Two-component sensor histidine kinase"/>
    <property type="match status" value="1"/>
</dbReference>
<evidence type="ECO:0000256" key="3">
    <source>
        <dbReference type="ARBA" id="ARBA00012438"/>
    </source>
</evidence>
<evidence type="ECO:0000256" key="1">
    <source>
        <dbReference type="ARBA" id="ARBA00000085"/>
    </source>
</evidence>
<feature type="transmembrane region" description="Helical" evidence="17">
    <location>
        <begin position="166"/>
        <end position="185"/>
    </location>
</feature>
<keyword evidence="10" id="KW-0067">ATP-binding</keyword>
<dbReference type="AlphaFoldDB" id="A0A3N9UPG8"/>
<sequence>MKTLYGKFIIATLAILTISMTIGFLLANLVYMTSTKEKIDQQNVEVAKEISVNLEGMHAHITSFDPYLESIGKLGYQIYIVSESGKEAYFGQPFIKTELPKEALDLIYKNEIYHGMDQVSHQLLMMGHFSNDVKNTVGVPFTLNGEVYGLFLRPNNKLLFSDIHMIFAWFFVAVAIVSISGVIWFTKHLIQPITKLTDATKEITRENFNYTLAIHRKDEIGQLVESFNTMQKQLQHNDESRKSFINNVSHDFQSPLMNIQGYAELLKSQTDIGNDYGEYLQIIEDESKRLSNLTKQLLLLTSLDQKAYPMKLSDVQVDEQIKQILRRNQWRIEEKEIEVSYHLSPIHIKADAELMSNVWDNLLTNAIKYNTHGGSIWIGLSQNDSLTTIRFKDTGMGLSQEAIPQVFDRFFRVDASRKKEGTGLGLSIVRQIIELHEGEISVESKLGEGTTFTISLPTFKTKLEE</sequence>
<dbReference type="Proteomes" id="UP000274033">
    <property type="component" value="Unassembled WGS sequence"/>
</dbReference>
<proteinExistence type="predicted"/>
<dbReference type="OrthoDB" id="9813151at2"/>
<dbReference type="InterPro" id="IPR003661">
    <property type="entry name" value="HisK_dim/P_dom"/>
</dbReference>
<accession>A0A3N9UPG8</accession>
<feature type="transmembrane region" description="Helical" evidence="17">
    <location>
        <begin position="6"/>
        <end position="31"/>
    </location>
</feature>
<dbReference type="InterPro" id="IPR003660">
    <property type="entry name" value="HAMP_dom"/>
</dbReference>
<dbReference type="SMART" id="SM00387">
    <property type="entry name" value="HATPase_c"/>
    <property type="match status" value="1"/>
</dbReference>
<dbReference type="Gene3D" id="1.10.287.130">
    <property type="match status" value="1"/>
</dbReference>
<protein>
    <recommendedName>
        <fullName evidence="16">Heme sensor protein HssS</fullName>
        <ecNumber evidence="3">2.7.13.3</ecNumber>
    </recommendedName>
</protein>
<keyword evidence="8" id="KW-0547">Nucleotide-binding</keyword>
<dbReference type="CDD" id="cd00082">
    <property type="entry name" value="HisKA"/>
    <property type="match status" value="1"/>
</dbReference>
<evidence type="ECO:0000259" key="18">
    <source>
        <dbReference type="PROSITE" id="PS50109"/>
    </source>
</evidence>
<dbReference type="PRINTS" id="PR00344">
    <property type="entry name" value="BCTRLSENSOR"/>
</dbReference>
<evidence type="ECO:0000256" key="8">
    <source>
        <dbReference type="ARBA" id="ARBA00022741"/>
    </source>
</evidence>
<evidence type="ECO:0000256" key="2">
    <source>
        <dbReference type="ARBA" id="ARBA00004651"/>
    </source>
</evidence>
<evidence type="ECO:0000256" key="16">
    <source>
        <dbReference type="ARBA" id="ARBA00040841"/>
    </source>
</evidence>
<dbReference type="SMART" id="SM00388">
    <property type="entry name" value="HisKA"/>
    <property type="match status" value="1"/>
</dbReference>
<dbReference type="CDD" id="cd06225">
    <property type="entry name" value="HAMP"/>
    <property type="match status" value="1"/>
</dbReference>
<gene>
    <name evidence="20" type="ORF">EBB45_11065</name>
</gene>
<evidence type="ECO:0000256" key="11">
    <source>
        <dbReference type="ARBA" id="ARBA00022989"/>
    </source>
</evidence>
<evidence type="ECO:0000256" key="9">
    <source>
        <dbReference type="ARBA" id="ARBA00022777"/>
    </source>
</evidence>
<dbReference type="EC" id="2.7.13.3" evidence="3"/>
<evidence type="ECO:0000256" key="15">
    <source>
        <dbReference type="ARBA" id="ARBA00037219"/>
    </source>
</evidence>
<dbReference type="Gene3D" id="3.30.565.10">
    <property type="entry name" value="Histidine kinase-like ATPase, C-terminal domain"/>
    <property type="match status" value="1"/>
</dbReference>
<keyword evidence="6" id="KW-0808">Transferase</keyword>
<dbReference type="SMART" id="SM00304">
    <property type="entry name" value="HAMP"/>
    <property type="match status" value="1"/>
</dbReference>
<dbReference type="InterPro" id="IPR036890">
    <property type="entry name" value="HATPase_C_sf"/>
</dbReference>
<dbReference type="InterPro" id="IPR005467">
    <property type="entry name" value="His_kinase_dom"/>
</dbReference>
<comment type="subcellular location">
    <subcellularLocation>
        <location evidence="2">Cell membrane</location>
        <topology evidence="2">Multi-pass membrane protein</topology>
    </subcellularLocation>
</comment>
<dbReference type="InterPro" id="IPR004358">
    <property type="entry name" value="Sig_transdc_His_kin-like_C"/>
</dbReference>
<evidence type="ECO:0000256" key="5">
    <source>
        <dbReference type="ARBA" id="ARBA00022553"/>
    </source>
</evidence>
<dbReference type="InterPro" id="IPR036097">
    <property type="entry name" value="HisK_dim/P_sf"/>
</dbReference>
<dbReference type="RefSeq" id="WP_124764657.1">
    <property type="nucleotide sequence ID" value="NZ_JAFBDY010000008.1"/>
</dbReference>
<keyword evidence="12" id="KW-0902">Two-component regulatory system</keyword>
<dbReference type="Pfam" id="PF02518">
    <property type="entry name" value="HATPase_c"/>
    <property type="match status" value="1"/>
</dbReference>
<evidence type="ECO:0000256" key="4">
    <source>
        <dbReference type="ARBA" id="ARBA00022475"/>
    </source>
</evidence>
<dbReference type="InterPro" id="IPR050398">
    <property type="entry name" value="HssS/ArlS-like"/>
</dbReference>
<dbReference type="SUPFAM" id="SSF55874">
    <property type="entry name" value="ATPase domain of HSP90 chaperone/DNA topoisomerase II/histidine kinase"/>
    <property type="match status" value="1"/>
</dbReference>
<keyword evidence="21" id="KW-1185">Reference proteome</keyword>
<comment type="function">
    <text evidence="15">Member of the two-component regulatory system HssS/HssR involved in intracellular heme homeostasis and tempering of staphylococcal virulence. HssS functions as a heme sensor histidine kinase which is autophosphorylated at a histidine residue and transfers its phosphate group to an aspartate residue of HssR. HssR/HssS activates the expression of hrtAB, an efflux pump, in response to extracellular heme, hemin, hemoglobin or blood.</text>
</comment>
<evidence type="ECO:0000256" key="13">
    <source>
        <dbReference type="ARBA" id="ARBA00023026"/>
    </source>
</evidence>
<dbReference type="GO" id="GO:0005524">
    <property type="term" value="F:ATP binding"/>
    <property type="evidence" value="ECO:0007669"/>
    <property type="project" value="UniProtKB-KW"/>
</dbReference>
<dbReference type="PROSITE" id="PS50885">
    <property type="entry name" value="HAMP"/>
    <property type="match status" value="1"/>
</dbReference>
<dbReference type="SUPFAM" id="SSF158472">
    <property type="entry name" value="HAMP domain-like"/>
    <property type="match status" value="1"/>
</dbReference>
<dbReference type="EMBL" id="RRCT01000009">
    <property type="protein sequence ID" value="RQW74422.1"/>
    <property type="molecule type" value="Genomic_DNA"/>
</dbReference>
<keyword evidence="11 17" id="KW-1133">Transmembrane helix</keyword>
<evidence type="ECO:0000259" key="19">
    <source>
        <dbReference type="PROSITE" id="PS50885"/>
    </source>
</evidence>
<keyword evidence="14 17" id="KW-0472">Membrane</keyword>
<dbReference type="PANTHER" id="PTHR45528">
    <property type="entry name" value="SENSOR HISTIDINE KINASE CPXA"/>
    <property type="match status" value="1"/>
</dbReference>
<evidence type="ECO:0000256" key="12">
    <source>
        <dbReference type="ARBA" id="ARBA00023012"/>
    </source>
</evidence>
<feature type="domain" description="HAMP" evidence="19">
    <location>
        <begin position="187"/>
        <end position="239"/>
    </location>
</feature>
<dbReference type="FunFam" id="3.30.565.10:FF:000006">
    <property type="entry name" value="Sensor histidine kinase WalK"/>
    <property type="match status" value="1"/>
</dbReference>
<dbReference type="InterPro" id="IPR003594">
    <property type="entry name" value="HATPase_dom"/>
</dbReference>
<organism evidence="20 21">
    <name type="scientific">Lysinibacillus composti</name>
    <dbReference type="NCBI Taxonomy" id="720633"/>
    <lineage>
        <taxon>Bacteria</taxon>
        <taxon>Bacillati</taxon>
        <taxon>Bacillota</taxon>
        <taxon>Bacilli</taxon>
        <taxon>Bacillales</taxon>
        <taxon>Bacillaceae</taxon>
        <taxon>Lysinibacillus</taxon>
    </lineage>
</organism>
<dbReference type="Pfam" id="PF00512">
    <property type="entry name" value="HisKA"/>
    <property type="match status" value="1"/>
</dbReference>
<keyword evidence="7 17" id="KW-0812">Transmembrane</keyword>
<name>A0A3N9UPG8_9BACI</name>
<evidence type="ECO:0000256" key="7">
    <source>
        <dbReference type="ARBA" id="ARBA00022692"/>
    </source>
</evidence>
<keyword evidence="4" id="KW-1003">Cell membrane</keyword>
<evidence type="ECO:0000256" key="10">
    <source>
        <dbReference type="ARBA" id="ARBA00022840"/>
    </source>
</evidence>
<evidence type="ECO:0000256" key="14">
    <source>
        <dbReference type="ARBA" id="ARBA00023136"/>
    </source>
</evidence>
<keyword evidence="5" id="KW-0597">Phosphoprotein</keyword>
<dbReference type="Gene3D" id="6.10.340.10">
    <property type="match status" value="1"/>
</dbReference>
<comment type="caution">
    <text evidence="20">The sequence shown here is derived from an EMBL/GenBank/DDBJ whole genome shotgun (WGS) entry which is preliminary data.</text>
</comment>
<evidence type="ECO:0000256" key="17">
    <source>
        <dbReference type="SAM" id="Phobius"/>
    </source>
</evidence>
<reference evidence="20 21" key="1">
    <citation type="journal article" date="2013" name="J. Microbiol.">
        <title>Lysinibacillus chungkukjangi sp. nov., isolated from Chungkukjang, Korean fermented soybean food.</title>
        <authorList>
            <person name="Kim S.J."/>
            <person name="Jang Y.H."/>
            <person name="Hamada M."/>
            <person name="Ahn J.H."/>
            <person name="Weon H.Y."/>
            <person name="Suzuki K."/>
            <person name="Whang K.S."/>
            <person name="Kwon S.W."/>
        </authorList>
    </citation>
    <scope>NUCLEOTIDE SEQUENCE [LARGE SCALE GENOMIC DNA]</scope>
    <source>
        <strain evidence="20 21">MCCC 1A12701</strain>
    </source>
</reference>
<dbReference type="PANTHER" id="PTHR45528:SF11">
    <property type="entry name" value="HISTIDINE KINASE"/>
    <property type="match status" value="1"/>
</dbReference>
<keyword evidence="9 20" id="KW-0418">Kinase</keyword>
<comment type="catalytic activity">
    <reaction evidence="1">
        <text>ATP + protein L-histidine = ADP + protein N-phospho-L-histidine.</text>
        <dbReference type="EC" id="2.7.13.3"/>
    </reaction>
</comment>
<evidence type="ECO:0000313" key="21">
    <source>
        <dbReference type="Proteomes" id="UP000274033"/>
    </source>
</evidence>
<evidence type="ECO:0000313" key="20">
    <source>
        <dbReference type="EMBL" id="RQW74422.1"/>
    </source>
</evidence>
<dbReference type="SUPFAM" id="SSF47384">
    <property type="entry name" value="Homodimeric domain of signal transducing histidine kinase"/>
    <property type="match status" value="1"/>
</dbReference>
<keyword evidence="13" id="KW-0843">Virulence</keyword>
<evidence type="ECO:0000256" key="6">
    <source>
        <dbReference type="ARBA" id="ARBA00022679"/>
    </source>
</evidence>
<dbReference type="GO" id="GO:0000155">
    <property type="term" value="F:phosphorelay sensor kinase activity"/>
    <property type="evidence" value="ECO:0007669"/>
    <property type="project" value="InterPro"/>
</dbReference>
<dbReference type="Pfam" id="PF00672">
    <property type="entry name" value="HAMP"/>
    <property type="match status" value="1"/>
</dbReference>
<dbReference type="GO" id="GO:0005886">
    <property type="term" value="C:plasma membrane"/>
    <property type="evidence" value="ECO:0007669"/>
    <property type="project" value="UniProtKB-SubCell"/>
</dbReference>